<feature type="transmembrane region" description="Helical" evidence="4">
    <location>
        <begin position="64"/>
        <end position="85"/>
    </location>
</feature>
<dbReference type="CDD" id="cd17352">
    <property type="entry name" value="MFS_MCT_SLC16"/>
    <property type="match status" value="1"/>
</dbReference>
<dbReference type="InterPro" id="IPR036259">
    <property type="entry name" value="MFS_trans_sf"/>
</dbReference>
<dbReference type="GeneID" id="18259558"/>
<feature type="transmembrane region" description="Helical" evidence="4">
    <location>
        <begin position="336"/>
        <end position="356"/>
    </location>
</feature>
<dbReference type="OrthoDB" id="6509908at2759"/>
<feature type="region of interest" description="Disordered" evidence="3">
    <location>
        <begin position="27"/>
        <end position="60"/>
    </location>
</feature>
<keyword evidence="4" id="KW-1133">Transmembrane helix</keyword>
<dbReference type="Proteomes" id="UP000008066">
    <property type="component" value="Unassembled WGS sequence"/>
</dbReference>
<feature type="transmembrane region" description="Helical" evidence="4">
    <location>
        <begin position="432"/>
        <end position="453"/>
    </location>
</feature>
<keyword evidence="4" id="KW-0812">Transmembrane</keyword>
<sequence>MDKDPEPAFASESDRTEVDVSIQLEEQKNTAVTANLSEYPEPASTSQQPPVPTPDDPPDGGLQAWLQVLGSTAILVSTWGVINTFGVFQAHYETSLLSSHTSSQISWIGSAQGALLFFVGVIAGPLYDAGYFRHLLITGQALTVLGQFMTSLCTTYWQVMLAQGVAMGCGMGLTFLPSAAILGQYFRRHRALALGLSSVGSPVAGTVFPVVFSKVLSKSGFGWATRAIAFILLGVSTIPVAFMRTRVPPTKAGRKRDWSYFIDNTAFMDWPYVLFVAGGLFAFLALYVPFFYIQLYATSRGVSGESFAPYLVTLLNVGSIPGRVIPTAMADRWGSLNLAIVCAAGSTVMVFCWLGIRGLGGAVVYALFYGAFSGGVVSLTPSVLVSLCPDMGRVGARMGMSFVVSGVAILVGTPIAGAILGNDRDPRWLGTILYSAFGLLVATLFYVSARILVYRRKQTWRA</sequence>
<dbReference type="GO" id="GO:0022857">
    <property type="term" value="F:transmembrane transporter activity"/>
    <property type="evidence" value="ECO:0007669"/>
    <property type="project" value="InterPro"/>
</dbReference>
<dbReference type="AlphaFoldDB" id="G0SBY1"/>
<evidence type="ECO:0000256" key="4">
    <source>
        <dbReference type="SAM" id="Phobius"/>
    </source>
</evidence>
<comment type="subcellular location">
    <subcellularLocation>
        <location evidence="1">Membrane</location>
        <topology evidence="1">Multi-pass membrane protein</topology>
    </subcellularLocation>
</comment>
<dbReference type="Pfam" id="PF07690">
    <property type="entry name" value="MFS_1"/>
    <property type="match status" value="1"/>
</dbReference>
<dbReference type="InterPro" id="IPR011701">
    <property type="entry name" value="MFS"/>
</dbReference>
<dbReference type="InterPro" id="IPR050327">
    <property type="entry name" value="Proton-linked_MCT"/>
</dbReference>
<feature type="compositionally biased region" description="Basic and acidic residues" evidence="3">
    <location>
        <begin position="1"/>
        <end position="18"/>
    </location>
</feature>
<feature type="domain" description="Major facilitator superfamily (MFS) profile" evidence="5">
    <location>
        <begin position="66"/>
        <end position="460"/>
    </location>
</feature>
<dbReference type="OMA" id="LICFGMF"/>
<feature type="transmembrane region" description="Helical" evidence="4">
    <location>
        <begin position="399"/>
        <end position="420"/>
    </location>
</feature>
<dbReference type="HOGENOM" id="CLU_001265_1_1_1"/>
<comment type="similarity">
    <text evidence="2">Belongs to the major facilitator superfamily. Monocarboxylate porter (TC 2.A.1.13) family.</text>
</comment>
<feature type="transmembrane region" description="Helical" evidence="4">
    <location>
        <begin position="307"/>
        <end position="324"/>
    </location>
</feature>
<keyword evidence="4" id="KW-0472">Membrane</keyword>
<organism evidence="7">
    <name type="scientific">Chaetomium thermophilum (strain DSM 1495 / CBS 144.50 / IMI 039719)</name>
    <name type="common">Thermochaetoides thermophila</name>
    <dbReference type="NCBI Taxonomy" id="759272"/>
    <lineage>
        <taxon>Eukaryota</taxon>
        <taxon>Fungi</taxon>
        <taxon>Dikarya</taxon>
        <taxon>Ascomycota</taxon>
        <taxon>Pezizomycotina</taxon>
        <taxon>Sordariomycetes</taxon>
        <taxon>Sordariomycetidae</taxon>
        <taxon>Sordariales</taxon>
        <taxon>Chaetomiaceae</taxon>
        <taxon>Thermochaetoides</taxon>
    </lineage>
</organism>
<feature type="transmembrane region" description="Helical" evidence="4">
    <location>
        <begin position="272"/>
        <end position="295"/>
    </location>
</feature>
<dbReference type="PANTHER" id="PTHR11360:SF234">
    <property type="entry name" value="MFS-TYPE TRANSPORTER DBAD-RELATED"/>
    <property type="match status" value="1"/>
</dbReference>
<evidence type="ECO:0000256" key="2">
    <source>
        <dbReference type="ARBA" id="ARBA00006727"/>
    </source>
</evidence>
<evidence type="ECO:0000256" key="1">
    <source>
        <dbReference type="ARBA" id="ARBA00004141"/>
    </source>
</evidence>
<feature type="transmembrane region" description="Helical" evidence="4">
    <location>
        <begin position="191"/>
        <end position="211"/>
    </location>
</feature>
<reference evidence="6 7" key="1">
    <citation type="journal article" date="2011" name="Cell">
        <title>Insight into structure and assembly of the nuclear pore complex by utilizing the genome of a eukaryotic thermophile.</title>
        <authorList>
            <person name="Amlacher S."/>
            <person name="Sarges P."/>
            <person name="Flemming D."/>
            <person name="van Noort V."/>
            <person name="Kunze R."/>
            <person name="Devos D.P."/>
            <person name="Arumugam M."/>
            <person name="Bork P."/>
            <person name="Hurt E."/>
        </authorList>
    </citation>
    <scope>NUCLEOTIDE SEQUENCE [LARGE SCALE GENOMIC DNA]</scope>
    <source>
        <strain evidence="7">DSM 1495 / CBS 144.50 / IMI 039719</strain>
    </source>
</reference>
<keyword evidence="7" id="KW-1185">Reference proteome</keyword>
<dbReference type="eggNOG" id="KOG2504">
    <property type="taxonomic scope" value="Eukaryota"/>
</dbReference>
<feature type="transmembrane region" description="Helical" evidence="4">
    <location>
        <begin position="105"/>
        <end position="127"/>
    </location>
</feature>
<gene>
    <name evidence="6" type="ORF">CTHT_0055200</name>
</gene>
<evidence type="ECO:0000313" key="7">
    <source>
        <dbReference type="Proteomes" id="UP000008066"/>
    </source>
</evidence>
<dbReference type="SUPFAM" id="SSF103473">
    <property type="entry name" value="MFS general substrate transporter"/>
    <property type="match status" value="1"/>
</dbReference>
<dbReference type="PROSITE" id="PS50850">
    <property type="entry name" value="MFS"/>
    <property type="match status" value="1"/>
</dbReference>
<feature type="region of interest" description="Disordered" evidence="3">
    <location>
        <begin position="1"/>
        <end position="20"/>
    </location>
</feature>
<accession>G0SBY1</accession>
<name>G0SBY1_CHATD</name>
<dbReference type="InterPro" id="IPR020846">
    <property type="entry name" value="MFS_dom"/>
</dbReference>
<feature type="transmembrane region" description="Helical" evidence="4">
    <location>
        <begin position="156"/>
        <end position="179"/>
    </location>
</feature>
<evidence type="ECO:0000259" key="5">
    <source>
        <dbReference type="PROSITE" id="PS50850"/>
    </source>
</evidence>
<proteinExistence type="inferred from homology"/>
<dbReference type="EMBL" id="GL988045">
    <property type="protein sequence ID" value="EGS18907.1"/>
    <property type="molecule type" value="Genomic_DNA"/>
</dbReference>
<evidence type="ECO:0000313" key="6">
    <source>
        <dbReference type="EMBL" id="EGS18907.1"/>
    </source>
</evidence>
<evidence type="ECO:0000256" key="3">
    <source>
        <dbReference type="SAM" id="MobiDB-lite"/>
    </source>
</evidence>
<protein>
    <recommendedName>
        <fullName evidence="5">Major facilitator superfamily (MFS) profile domain-containing protein</fullName>
    </recommendedName>
</protein>
<dbReference type="KEGG" id="cthr:CTHT_0055200"/>
<feature type="transmembrane region" description="Helical" evidence="4">
    <location>
        <begin position="223"/>
        <end position="242"/>
    </location>
</feature>
<dbReference type="RefSeq" id="XP_006695852.1">
    <property type="nucleotide sequence ID" value="XM_006695789.1"/>
</dbReference>
<dbReference type="PANTHER" id="PTHR11360">
    <property type="entry name" value="MONOCARBOXYLATE TRANSPORTER"/>
    <property type="match status" value="1"/>
</dbReference>
<dbReference type="GO" id="GO:0016020">
    <property type="term" value="C:membrane"/>
    <property type="evidence" value="ECO:0007669"/>
    <property type="project" value="UniProtKB-SubCell"/>
</dbReference>
<dbReference type="Gene3D" id="1.20.1250.20">
    <property type="entry name" value="MFS general substrate transporter like domains"/>
    <property type="match status" value="1"/>
</dbReference>
<feature type="transmembrane region" description="Helical" evidence="4">
    <location>
        <begin position="362"/>
        <end position="387"/>
    </location>
</feature>